<organism evidence="8 9">
    <name type="scientific">Paludisphaera borealis</name>
    <dbReference type="NCBI Taxonomy" id="1387353"/>
    <lineage>
        <taxon>Bacteria</taxon>
        <taxon>Pseudomonadati</taxon>
        <taxon>Planctomycetota</taxon>
        <taxon>Planctomycetia</taxon>
        <taxon>Isosphaerales</taxon>
        <taxon>Isosphaeraceae</taxon>
        <taxon>Paludisphaera</taxon>
    </lineage>
</organism>
<gene>
    <name evidence="8" type="primary">sigE_8</name>
    <name evidence="8" type="ORF">BSF38_01702</name>
</gene>
<dbReference type="InterPro" id="IPR013325">
    <property type="entry name" value="RNA_pol_sigma_r2"/>
</dbReference>
<evidence type="ECO:0000259" key="6">
    <source>
        <dbReference type="Pfam" id="PF04542"/>
    </source>
</evidence>
<dbReference type="Pfam" id="PF04542">
    <property type="entry name" value="Sigma70_r2"/>
    <property type="match status" value="1"/>
</dbReference>
<dbReference type="STRING" id="1387353.BSF38_01702"/>
<dbReference type="CDD" id="cd06171">
    <property type="entry name" value="Sigma70_r4"/>
    <property type="match status" value="1"/>
</dbReference>
<evidence type="ECO:0000313" key="8">
    <source>
        <dbReference type="EMBL" id="APW60235.1"/>
    </source>
</evidence>
<evidence type="ECO:0000256" key="5">
    <source>
        <dbReference type="SAM" id="MobiDB-lite"/>
    </source>
</evidence>
<comment type="similarity">
    <text evidence="1">Belongs to the sigma-70 factor family. ECF subfamily.</text>
</comment>
<keyword evidence="2" id="KW-0805">Transcription regulation</keyword>
<evidence type="ECO:0000256" key="2">
    <source>
        <dbReference type="ARBA" id="ARBA00023015"/>
    </source>
</evidence>
<protein>
    <submittedName>
        <fullName evidence="8">ECF RNA polymerase sigma factor SigE</fullName>
    </submittedName>
</protein>
<accession>A0A1U7CMR8</accession>
<feature type="compositionally biased region" description="Low complexity" evidence="5">
    <location>
        <begin position="315"/>
        <end position="324"/>
    </location>
</feature>
<dbReference type="InterPro" id="IPR036388">
    <property type="entry name" value="WH-like_DNA-bd_sf"/>
</dbReference>
<dbReference type="GO" id="GO:0003677">
    <property type="term" value="F:DNA binding"/>
    <property type="evidence" value="ECO:0007669"/>
    <property type="project" value="InterPro"/>
</dbReference>
<evidence type="ECO:0000256" key="4">
    <source>
        <dbReference type="ARBA" id="ARBA00023163"/>
    </source>
</evidence>
<dbReference type="EMBL" id="CP019082">
    <property type="protein sequence ID" value="APW60235.1"/>
    <property type="molecule type" value="Genomic_DNA"/>
</dbReference>
<dbReference type="Gene3D" id="1.10.10.10">
    <property type="entry name" value="Winged helix-like DNA-binding domain superfamily/Winged helix DNA-binding domain"/>
    <property type="match status" value="1"/>
</dbReference>
<evidence type="ECO:0000256" key="3">
    <source>
        <dbReference type="ARBA" id="ARBA00023082"/>
    </source>
</evidence>
<evidence type="ECO:0000313" key="9">
    <source>
        <dbReference type="Proteomes" id="UP000186309"/>
    </source>
</evidence>
<proteinExistence type="inferred from homology"/>
<dbReference type="InterPro" id="IPR013249">
    <property type="entry name" value="RNA_pol_sigma70_r4_t2"/>
</dbReference>
<dbReference type="SUPFAM" id="SSF88659">
    <property type="entry name" value="Sigma3 and sigma4 domains of RNA polymerase sigma factors"/>
    <property type="match status" value="1"/>
</dbReference>
<dbReference type="InterPro" id="IPR039425">
    <property type="entry name" value="RNA_pol_sigma-70-like"/>
</dbReference>
<sequence>MERDRNGSIQQHLRLLFSGGSITGLTDGQLLDQFTTRRGEASEPAFAALVERHGPMVLLACRSILRDEHDAQDAFQATFLILARKAGSLWIRDSVGPWLHRVACRVAVRSKLDSDRRRGVERRAAEMKAQCSVAAERDERSDALHEAIDRLPERYRIPIVLCDLESRTYDEAAQQLGCPVGTVKSRLARGREQLRRRLAGRGAALGTDQPGAGLAAPAGLMEETIRAALRLAAGSSGGLVPTSILTLVDEGVKVMMLTKLKLASAALASIAVVTAGVTVLAQQGPNHAQEVVQEKSQAPKKSLDGAGSVATSPPGGAADRGAAATPEDQERRIRDLEQKLSRLLNDRVRVGGARNPGERMLEPGELEEEDGKKAHIWDVLTIGGYVGQFDLAEVTPKEMVLRLFRGYYGIMPSAQELSKLLEIVGSRPDQLMAPEEIVRRLINSPYFRSTLLVEAILRNPRTRNEPGVQ</sequence>
<dbReference type="Gene3D" id="1.10.1740.10">
    <property type="match status" value="1"/>
</dbReference>
<dbReference type="GO" id="GO:0016987">
    <property type="term" value="F:sigma factor activity"/>
    <property type="evidence" value="ECO:0007669"/>
    <property type="project" value="UniProtKB-KW"/>
</dbReference>
<dbReference type="PANTHER" id="PTHR43133">
    <property type="entry name" value="RNA POLYMERASE ECF-TYPE SIGMA FACTO"/>
    <property type="match status" value="1"/>
</dbReference>
<dbReference type="OrthoDB" id="291047at2"/>
<dbReference type="InterPro" id="IPR007627">
    <property type="entry name" value="RNA_pol_sigma70_r2"/>
</dbReference>
<feature type="region of interest" description="Disordered" evidence="5">
    <location>
        <begin position="288"/>
        <end position="330"/>
    </location>
</feature>
<dbReference type="KEGG" id="pbor:BSF38_01702"/>
<feature type="domain" description="RNA polymerase sigma-70 region 2" evidence="6">
    <location>
        <begin position="49"/>
        <end position="116"/>
    </location>
</feature>
<evidence type="ECO:0000256" key="1">
    <source>
        <dbReference type="ARBA" id="ARBA00010641"/>
    </source>
</evidence>
<dbReference type="RefSeq" id="WP_076344728.1">
    <property type="nucleotide sequence ID" value="NZ_CP019082.1"/>
</dbReference>
<feature type="domain" description="RNA polymerase sigma factor 70 region 4 type 2" evidence="7">
    <location>
        <begin position="142"/>
        <end position="194"/>
    </location>
</feature>
<dbReference type="InterPro" id="IPR013324">
    <property type="entry name" value="RNA_pol_sigma_r3/r4-like"/>
</dbReference>
<dbReference type="Proteomes" id="UP000186309">
    <property type="component" value="Chromosome"/>
</dbReference>
<keyword evidence="3" id="KW-0731">Sigma factor</keyword>
<keyword evidence="9" id="KW-1185">Reference proteome</keyword>
<dbReference type="Pfam" id="PF08281">
    <property type="entry name" value="Sigma70_r4_2"/>
    <property type="match status" value="1"/>
</dbReference>
<name>A0A1U7CMR8_9BACT</name>
<dbReference type="AlphaFoldDB" id="A0A1U7CMR8"/>
<dbReference type="InterPro" id="IPR014284">
    <property type="entry name" value="RNA_pol_sigma-70_dom"/>
</dbReference>
<dbReference type="NCBIfam" id="TIGR02937">
    <property type="entry name" value="sigma70-ECF"/>
    <property type="match status" value="1"/>
</dbReference>
<dbReference type="GO" id="GO:0006352">
    <property type="term" value="P:DNA-templated transcription initiation"/>
    <property type="evidence" value="ECO:0007669"/>
    <property type="project" value="InterPro"/>
</dbReference>
<keyword evidence="4" id="KW-0804">Transcription</keyword>
<evidence type="ECO:0000259" key="7">
    <source>
        <dbReference type="Pfam" id="PF08281"/>
    </source>
</evidence>
<reference evidence="9" key="1">
    <citation type="submission" date="2016-12" db="EMBL/GenBank/DDBJ databases">
        <title>Comparative genomics of four Isosphaeraceae planctomycetes: a common pool of plasmids and glycoside hydrolase genes.</title>
        <authorList>
            <person name="Ivanova A."/>
        </authorList>
    </citation>
    <scope>NUCLEOTIDE SEQUENCE [LARGE SCALE GENOMIC DNA]</scope>
    <source>
        <strain evidence="9">PX4</strain>
    </source>
</reference>
<dbReference type="SUPFAM" id="SSF88946">
    <property type="entry name" value="Sigma2 domain of RNA polymerase sigma factors"/>
    <property type="match status" value="1"/>
</dbReference>
<dbReference type="PANTHER" id="PTHR43133:SF51">
    <property type="entry name" value="RNA POLYMERASE SIGMA FACTOR"/>
    <property type="match status" value="1"/>
</dbReference>